<feature type="domain" description="USP" evidence="1">
    <location>
        <begin position="1"/>
        <end position="54"/>
    </location>
</feature>
<evidence type="ECO:0000313" key="2">
    <source>
        <dbReference type="EnsemblPlants" id="AET7Gv20632700.3"/>
    </source>
</evidence>
<proteinExistence type="predicted"/>
<reference evidence="3" key="2">
    <citation type="journal article" date="2017" name="Nat. Plants">
        <title>The Aegilops tauschii genome reveals multiple impacts of transposons.</title>
        <authorList>
            <person name="Zhao G."/>
            <person name="Zou C."/>
            <person name="Li K."/>
            <person name="Wang K."/>
            <person name="Li T."/>
            <person name="Gao L."/>
            <person name="Zhang X."/>
            <person name="Wang H."/>
            <person name="Yang Z."/>
            <person name="Liu X."/>
            <person name="Jiang W."/>
            <person name="Mao L."/>
            <person name="Kong X."/>
            <person name="Jiao Y."/>
            <person name="Jia J."/>
        </authorList>
    </citation>
    <scope>NUCLEOTIDE SEQUENCE [LARGE SCALE GENOMIC DNA]</scope>
    <source>
        <strain evidence="3">cv. AL8/78</strain>
    </source>
</reference>
<dbReference type="Proteomes" id="UP000015105">
    <property type="component" value="Chromosome 7D"/>
</dbReference>
<reference evidence="2" key="3">
    <citation type="journal article" date="2017" name="Nature">
        <title>Genome sequence of the progenitor of the wheat D genome Aegilops tauschii.</title>
        <authorList>
            <person name="Luo M.C."/>
            <person name="Gu Y.Q."/>
            <person name="Puiu D."/>
            <person name="Wang H."/>
            <person name="Twardziok S.O."/>
            <person name="Deal K.R."/>
            <person name="Huo N."/>
            <person name="Zhu T."/>
            <person name="Wang L."/>
            <person name="Wang Y."/>
            <person name="McGuire P.E."/>
            <person name="Liu S."/>
            <person name="Long H."/>
            <person name="Ramasamy R.K."/>
            <person name="Rodriguez J.C."/>
            <person name="Van S.L."/>
            <person name="Yuan L."/>
            <person name="Wang Z."/>
            <person name="Xia Z."/>
            <person name="Xiao L."/>
            <person name="Anderson O.D."/>
            <person name="Ouyang S."/>
            <person name="Liang Y."/>
            <person name="Zimin A.V."/>
            <person name="Pertea G."/>
            <person name="Qi P."/>
            <person name="Bennetzen J.L."/>
            <person name="Dai X."/>
            <person name="Dawson M.W."/>
            <person name="Muller H.G."/>
            <person name="Kugler K."/>
            <person name="Rivarola-Duarte L."/>
            <person name="Spannagl M."/>
            <person name="Mayer K.F.X."/>
            <person name="Lu F.H."/>
            <person name="Bevan M.W."/>
            <person name="Leroy P."/>
            <person name="Li P."/>
            <person name="You F.M."/>
            <person name="Sun Q."/>
            <person name="Liu Z."/>
            <person name="Lyons E."/>
            <person name="Wicker T."/>
            <person name="Salzberg S.L."/>
            <person name="Devos K.M."/>
            <person name="Dvorak J."/>
        </authorList>
    </citation>
    <scope>NUCLEOTIDE SEQUENCE [LARGE SCALE GENOMIC DNA]</scope>
    <source>
        <strain evidence="2">cv. AL8/78</strain>
    </source>
</reference>
<evidence type="ECO:0000259" key="1">
    <source>
        <dbReference type="PROSITE" id="PS50235"/>
    </source>
</evidence>
<dbReference type="InterPro" id="IPR038765">
    <property type="entry name" value="Papain-like_cys_pep_sf"/>
</dbReference>
<dbReference type="Pfam" id="PF00443">
    <property type="entry name" value="UCH"/>
    <property type="match status" value="1"/>
</dbReference>
<dbReference type="AlphaFoldDB" id="A0A453RM83"/>
<dbReference type="GO" id="GO:0016579">
    <property type="term" value="P:protein deubiquitination"/>
    <property type="evidence" value="ECO:0007669"/>
    <property type="project" value="InterPro"/>
</dbReference>
<evidence type="ECO:0000313" key="3">
    <source>
        <dbReference type="Proteomes" id="UP000015105"/>
    </source>
</evidence>
<name>A0A453RM83_AEGTS</name>
<dbReference type="Gramene" id="AET7Gv20632700.3">
    <property type="protein sequence ID" value="AET7Gv20632700.3"/>
    <property type="gene ID" value="AET7Gv20632700"/>
</dbReference>
<dbReference type="Gene3D" id="3.90.70.10">
    <property type="entry name" value="Cysteine proteinases"/>
    <property type="match status" value="1"/>
</dbReference>
<dbReference type="PROSITE" id="PS50235">
    <property type="entry name" value="USP_3"/>
    <property type="match status" value="1"/>
</dbReference>
<accession>A0A453RM83</accession>
<dbReference type="InterPro" id="IPR028889">
    <property type="entry name" value="USP"/>
</dbReference>
<reference evidence="3" key="1">
    <citation type="journal article" date="2014" name="Science">
        <title>Ancient hybridizations among the ancestral genomes of bread wheat.</title>
        <authorList>
            <consortium name="International Wheat Genome Sequencing Consortium,"/>
            <person name="Marcussen T."/>
            <person name="Sandve S.R."/>
            <person name="Heier L."/>
            <person name="Spannagl M."/>
            <person name="Pfeifer M."/>
            <person name="Jakobsen K.S."/>
            <person name="Wulff B.B."/>
            <person name="Steuernagel B."/>
            <person name="Mayer K.F."/>
            <person name="Olsen O.A."/>
        </authorList>
    </citation>
    <scope>NUCLEOTIDE SEQUENCE [LARGE SCALE GENOMIC DNA]</scope>
    <source>
        <strain evidence="3">cv. AL8/78</strain>
    </source>
</reference>
<protein>
    <recommendedName>
        <fullName evidence="1">USP domain-containing protein</fullName>
    </recommendedName>
</protein>
<reference evidence="2" key="5">
    <citation type="journal article" date="2021" name="G3 (Bethesda)">
        <title>Aegilops tauschii genome assembly Aet v5.0 features greater sequence contiguity and improved annotation.</title>
        <authorList>
            <person name="Wang L."/>
            <person name="Zhu T."/>
            <person name="Rodriguez J.C."/>
            <person name="Deal K.R."/>
            <person name="Dubcovsky J."/>
            <person name="McGuire P.E."/>
            <person name="Lux T."/>
            <person name="Spannagl M."/>
            <person name="Mayer K.F.X."/>
            <person name="Baldrich P."/>
            <person name="Meyers B.C."/>
            <person name="Huo N."/>
            <person name="Gu Y.Q."/>
            <person name="Zhou H."/>
            <person name="Devos K.M."/>
            <person name="Bennetzen J.L."/>
            <person name="Unver T."/>
            <person name="Budak H."/>
            <person name="Gulick P.J."/>
            <person name="Galiba G."/>
            <person name="Kalapos B."/>
            <person name="Nelson D.R."/>
            <person name="Li P."/>
            <person name="You F.M."/>
            <person name="Luo M.C."/>
            <person name="Dvorak J."/>
        </authorList>
    </citation>
    <scope>NUCLEOTIDE SEQUENCE [LARGE SCALE GENOMIC DNA]</scope>
    <source>
        <strain evidence="2">cv. AL8/78</strain>
    </source>
</reference>
<dbReference type="InterPro" id="IPR001394">
    <property type="entry name" value="Peptidase_C19_UCH"/>
</dbReference>
<keyword evidence="3" id="KW-1185">Reference proteome</keyword>
<reference evidence="2" key="4">
    <citation type="submission" date="2019-03" db="UniProtKB">
        <authorList>
            <consortium name="EnsemblPlants"/>
        </authorList>
    </citation>
    <scope>IDENTIFICATION</scope>
</reference>
<dbReference type="GO" id="GO:0004843">
    <property type="term" value="F:cysteine-type deubiquitinase activity"/>
    <property type="evidence" value="ECO:0007669"/>
    <property type="project" value="InterPro"/>
</dbReference>
<organism evidence="2 3">
    <name type="scientific">Aegilops tauschii subsp. strangulata</name>
    <name type="common">Goatgrass</name>
    <dbReference type="NCBI Taxonomy" id="200361"/>
    <lineage>
        <taxon>Eukaryota</taxon>
        <taxon>Viridiplantae</taxon>
        <taxon>Streptophyta</taxon>
        <taxon>Embryophyta</taxon>
        <taxon>Tracheophyta</taxon>
        <taxon>Spermatophyta</taxon>
        <taxon>Magnoliopsida</taxon>
        <taxon>Liliopsida</taxon>
        <taxon>Poales</taxon>
        <taxon>Poaceae</taxon>
        <taxon>BOP clade</taxon>
        <taxon>Pooideae</taxon>
        <taxon>Triticodae</taxon>
        <taxon>Triticeae</taxon>
        <taxon>Triticinae</taxon>
        <taxon>Aegilops</taxon>
    </lineage>
</organism>
<dbReference type="SUPFAM" id="SSF54001">
    <property type="entry name" value="Cysteine proteinases"/>
    <property type="match status" value="1"/>
</dbReference>
<dbReference type="EnsemblPlants" id="AET7Gv20632700.3">
    <property type="protein sequence ID" value="AET7Gv20632700.3"/>
    <property type="gene ID" value="AET7Gv20632700"/>
</dbReference>
<sequence length="56" mass="6296">MNGGHYIAYVRGAGHNHQSSGSSSWVRASDLDIKEVSLEKVLGCEAYMLFYERMED</sequence>